<proteinExistence type="predicted"/>
<sequence length="250" mass="28868">MKIDKAANKTQKQSYVGAVGVKIGNCRKLKVRVPPRAHEVIDGKMVVIFTNEEHELLAETCRWMVVEEFTRGRPAIDKIRANFDKAVTLKSSVKIGAKDIFYVFIDVDNEEDFNNVHSRTDIQLSNGVSMKILKWTTNFKPNAESTLAQVWINLPDLPWYYYEWYALCRIVSPIGTPLVMDRATTSKTRSTTTKLRVEINLDKPVIHEVQVEVRNQHGKMVTFEQKIEYEELPTYCSHFKVKGHYVEKCN</sequence>
<protein>
    <recommendedName>
        <fullName evidence="1">DUF4283 domain-containing protein</fullName>
    </recommendedName>
</protein>
<name>A0AAV9KRR1_9SOLN</name>
<dbReference type="PANTHER" id="PTHR31286">
    <property type="entry name" value="GLYCINE-RICH CELL WALL STRUCTURAL PROTEIN 1.8-LIKE"/>
    <property type="match status" value="1"/>
</dbReference>
<organism evidence="2 3">
    <name type="scientific">Solanum pinnatisectum</name>
    <name type="common">tansyleaf nightshade</name>
    <dbReference type="NCBI Taxonomy" id="50273"/>
    <lineage>
        <taxon>Eukaryota</taxon>
        <taxon>Viridiplantae</taxon>
        <taxon>Streptophyta</taxon>
        <taxon>Embryophyta</taxon>
        <taxon>Tracheophyta</taxon>
        <taxon>Spermatophyta</taxon>
        <taxon>Magnoliopsida</taxon>
        <taxon>eudicotyledons</taxon>
        <taxon>Gunneridae</taxon>
        <taxon>Pentapetalae</taxon>
        <taxon>asterids</taxon>
        <taxon>lamiids</taxon>
        <taxon>Solanales</taxon>
        <taxon>Solanaceae</taxon>
        <taxon>Solanoideae</taxon>
        <taxon>Solaneae</taxon>
        <taxon>Solanum</taxon>
    </lineage>
</organism>
<dbReference type="PANTHER" id="PTHR31286:SF164">
    <property type="entry name" value="ZINC FINGER, CCHC-TYPE"/>
    <property type="match status" value="1"/>
</dbReference>
<accession>A0AAV9KRR1</accession>
<dbReference type="InterPro" id="IPR025558">
    <property type="entry name" value="DUF4283"/>
</dbReference>
<evidence type="ECO:0000313" key="3">
    <source>
        <dbReference type="Proteomes" id="UP001311915"/>
    </source>
</evidence>
<dbReference type="Pfam" id="PF14111">
    <property type="entry name" value="DUF4283"/>
    <property type="match status" value="1"/>
</dbReference>
<gene>
    <name evidence="2" type="ORF">R3W88_014478</name>
</gene>
<comment type="caution">
    <text evidence="2">The sequence shown here is derived from an EMBL/GenBank/DDBJ whole genome shotgun (WGS) entry which is preliminary data.</text>
</comment>
<keyword evidence="3" id="KW-1185">Reference proteome</keyword>
<dbReference type="AlphaFoldDB" id="A0AAV9KRR1"/>
<evidence type="ECO:0000259" key="1">
    <source>
        <dbReference type="Pfam" id="PF14111"/>
    </source>
</evidence>
<dbReference type="InterPro" id="IPR040256">
    <property type="entry name" value="At4g02000-like"/>
</dbReference>
<dbReference type="EMBL" id="JAWPEI010000009">
    <property type="protein sequence ID" value="KAK4716140.1"/>
    <property type="molecule type" value="Genomic_DNA"/>
</dbReference>
<feature type="domain" description="DUF4283" evidence="1">
    <location>
        <begin position="58"/>
        <end position="142"/>
    </location>
</feature>
<reference evidence="2 3" key="1">
    <citation type="submission" date="2023-10" db="EMBL/GenBank/DDBJ databases">
        <title>Genome-Wide Identification Analysis in wild type Solanum Pinnatisectum Reveals Some Genes Defensing Phytophthora Infestans.</title>
        <authorList>
            <person name="Sun C."/>
        </authorList>
    </citation>
    <scope>NUCLEOTIDE SEQUENCE [LARGE SCALE GENOMIC DNA]</scope>
    <source>
        <strain evidence="2">LQN</strain>
        <tissue evidence="2">Leaf</tissue>
    </source>
</reference>
<evidence type="ECO:0000313" key="2">
    <source>
        <dbReference type="EMBL" id="KAK4716140.1"/>
    </source>
</evidence>
<dbReference type="Proteomes" id="UP001311915">
    <property type="component" value="Unassembled WGS sequence"/>
</dbReference>